<accession>A0AA50Q6U6</accession>
<dbReference type="EMBL" id="CP132914">
    <property type="protein sequence ID" value="WMB74197.1"/>
    <property type="molecule type" value="Genomic_DNA"/>
</dbReference>
<evidence type="ECO:0000313" key="2">
    <source>
        <dbReference type="EMBL" id="WMB74197.1"/>
    </source>
</evidence>
<proteinExistence type="predicted"/>
<keyword evidence="1" id="KW-0732">Signal</keyword>
<dbReference type="Proteomes" id="UP001236800">
    <property type="component" value="Chromosome"/>
</dbReference>
<gene>
    <name evidence="2" type="ORF">RA178_06170</name>
</gene>
<evidence type="ECO:0000256" key="1">
    <source>
        <dbReference type="SAM" id="SignalP"/>
    </source>
</evidence>
<organism evidence="2">
    <name type="scientific">Shewanella oncorhynchi</name>
    <dbReference type="NCBI Taxonomy" id="2726434"/>
    <lineage>
        <taxon>Bacteria</taxon>
        <taxon>Pseudomonadati</taxon>
        <taxon>Pseudomonadota</taxon>
        <taxon>Gammaproteobacteria</taxon>
        <taxon>Alteromonadales</taxon>
        <taxon>Shewanellaceae</taxon>
        <taxon>Shewanella</taxon>
    </lineage>
</organism>
<sequence length="109" mass="12627">MKKKLLLVGLLVATPFSVIADKQKDTINKYATWAEVCRQKGYITEETFLISKAYLIGRASAIQSGVKWDFTEGRKERYIDFLKSSEEEIKEICGYHTESMNIIKEWILE</sequence>
<reference evidence="2" key="1">
    <citation type="submission" date="2023-08" db="EMBL/GenBank/DDBJ databases">
        <title>Complete genome sequence of Shewanella oncorhynchi Z-P2, a siderophore putrebactin-producing bacterium.</title>
        <authorList>
            <person name="Zhang Y."/>
        </authorList>
    </citation>
    <scope>NUCLEOTIDE SEQUENCE</scope>
    <source>
        <strain evidence="2">Z-P2</strain>
    </source>
</reference>
<feature type="chain" id="PRO_5041298447" evidence="1">
    <location>
        <begin position="21"/>
        <end position="109"/>
    </location>
</feature>
<dbReference type="AlphaFoldDB" id="A0AA50Q6U6"/>
<dbReference type="RefSeq" id="WP_306684933.1">
    <property type="nucleotide sequence ID" value="NZ_CP132914.1"/>
</dbReference>
<dbReference type="KEGG" id="sog:RA178_06170"/>
<dbReference type="GeneID" id="301338752"/>
<name>A0AA50Q6U6_9GAMM</name>
<protein>
    <submittedName>
        <fullName evidence="2">Uncharacterized protein</fullName>
    </submittedName>
</protein>
<feature type="signal peptide" evidence="1">
    <location>
        <begin position="1"/>
        <end position="20"/>
    </location>
</feature>